<protein>
    <submittedName>
        <fullName evidence="5">Portal protein</fullName>
    </submittedName>
</protein>
<keyword evidence="2" id="KW-1171">Viral genome ejection through host cell envelope</keyword>
<accession>A0A8S5TMW2</accession>
<keyword evidence="1" id="KW-1188">Viral release from host cell</keyword>
<evidence type="ECO:0000313" key="5">
    <source>
        <dbReference type="EMBL" id="DAF64477.1"/>
    </source>
</evidence>
<dbReference type="InterPro" id="IPR006944">
    <property type="entry name" value="Phage/GTA_portal"/>
</dbReference>
<sequence>MWKTLNKGIMKAFGMNIETDTATLNDESFLEWVGIKRDSESKKPTSDVTYFTCLKMMSETVAKMPWKLYQKTNKGISEPIDNDIARLMKQRPNPFMTPTTFWNAVEMNRNHYGNAYVYVRRKFKRKKYGGEYKALDMWIMPSDRVQIIIDDKGIFAGKGKIWYMYSDEYSGEQYIFRTEDVLHFKTSHCLNGIVGLPVQYILKQTVEGVIESQRFLNNLYKNGLTAKAVLEYTGELNEDAATKLRQTFERFGAGSQNTGKILPVPLGMKLTPLDIKLTDSQFVELKKYSALQIAAAFGIKPNQINDYEKSSYSNSEMQQLSFYVDTMLFVLKQYEEEVNYKLLSDDEVEEGLYFKMNEKVLLRTDSKTQMEILKEGINNGIETVNEARRKLDLMDMEGGDVLIVNGTYVPLTKVGAAYDKAEEQDTEEDSDPDNPINEPNTEGGENTDQDEQEQETAETNEPDTDQEGGEDDGEENELHKKKSSEKND</sequence>
<keyword evidence="1" id="KW-0118">Viral capsid assembly</keyword>
<evidence type="ECO:0000256" key="1">
    <source>
        <dbReference type="ARBA" id="ARBA00022950"/>
    </source>
</evidence>
<dbReference type="Pfam" id="PF04860">
    <property type="entry name" value="Phage_portal"/>
    <property type="match status" value="1"/>
</dbReference>
<proteinExistence type="predicted"/>
<evidence type="ECO:0000256" key="4">
    <source>
        <dbReference type="SAM" id="MobiDB-lite"/>
    </source>
</evidence>
<feature type="compositionally biased region" description="Basic residues" evidence="4">
    <location>
        <begin position="479"/>
        <end position="488"/>
    </location>
</feature>
<dbReference type="EMBL" id="BK032862">
    <property type="protein sequence ID" value="DAF64477.1"/>
    <property type="molecule type" value="Genomic_DNA"/>
</dbReference>
<feature type="region of interest" description="Disordered" evidence="4">
    <location>
        <begin position="420"/>
        <end position="488"/>
    </location>
</feature>
<keyword evidence="2" id="KW-1162">Viral penetration into host cytoplasm</keyword>
<evidence type="ECO:0000256" key="2">
    <source>
        <dbReference type="ARBA" id="ARBA00023009"/>
    </source>
</evidence>
<name>A0A8S5TMW2_9CAUD</name>
<keyword evidence="2" id="KW-1160">Virus entry into host cell</keyword>
<reference evidence="5" key="1">
    <citation type="journal article" date="2021" name="Proc. Natl. Acad. Sci. U.S.A.">
        <title>A Catalog of Tens of Thousands of Viruses from Human Metagenomes Reveals Hidden Associations with Chronic Diseases.</title>
        <authorList>
            <person name="Tisza M.J."/>
            <person name="Buck C.B."/>
        </authorList>
    </citation>
    <scope>NUCLEOTIDE SEQUENCE</scope>
    <source>
        <strain evidence="5">Ctu6J18</strain>
    </source>
</reference>
<organism evidence="5">
    <name type="scientific">Myoviridae sp. ctu6J18</name>
    <dbReference type="NCBI Taxonomy" id="2827714"/>
    <lineage>
        <taxon>Viruses</taxon>
        <taxon>Duplodnaviria</taxon>
        <taxon>Heunggongvirae</taxon>
        <taxon>Uroviricota</taxon>
        <taxon>Caudoviricetes</taxon>
    </lineage>
</organism>
<feature type="compositionally biased region" description="Acidic residues" evidence="4">
    <location>
        <begin position="422"/>
        <end position="432"/>
    </location>
</feature>
<dbReference type="NCBIfam" id="TIGR01537">
    <property type="entry name" value="portal_HK97"/>
    <property type="match status" value="1"/>
</dbReference>
<feature type="compositionally biased region" description="Acidic residues" evidence="4">
    <location>
        <begin position="445"/>
        <end position="475"/>
    </location>
</feature>
<keyword evidence="3" id="KW-0231">Viral genome packaging</keyword>
<evidence type="ECO:0000256" key="3">
    <source>
        <dbReference type="ARBA" id="ARBA00023219"/>
    </source>
</evidence>
<dbReference type="InterPro" id="IPR006427">
    <property type="entry name" value="Portal_HK97"/>
</dbReference>